<dbReference type="InterPro" id="IPR045335">
    <property type="entry name" value="FtsQ_C_sf"/>
</dbReference>
<evidence type="ECO:0000256" key="10">
    <source>
        <dbReference type="SAM" id="MobiDB-lite"/>
    </source>
</evidence>
<dbReference type="GO" id="GO:0043093">
    <property type="term" value="P:FtsZ-dependent cytokinesis"/>
    <property type="evidence" value="ECO:0007669"/>
    <property type="project" value="UniProtKB-UniRule"/>
</dbReference>
<evidence type="ECO:0000256" key="2">
    <source>
        <dbReference type="ARBA" id="ARBA00022475"/>
    </source>
</evidence>
<dbReference type="EMBL" id="AP018711">
    <property type="protein sequence ID" value="BBE35872.1"/>
    <property type="molecule type" value="Genomic_DNA"/>
</dbReference>
<evidence type="ECO:0000256" key="9">
    <source>
        <dbReference type="HAMAP-Rule" id="MF_00911"/>
    </source>
</evidence>
<keyword evidence="8 9" id="KW-0131">Cell cycle</keyword>
<evidence type="ECO:0000256" key="4">
    <source>
        <dbReference type="ARBA" id="ARBA00022618"/>
    </source>
</evidence>
<dbReference type="KEGG" id="smic:SmB9_35300"/>
<feature type="region of interest" description="Disordered" evidence="10">
    <location>
        <begin position="273"/>
        <end position="293"/>
    </location>
</feature>
<gene>
    <name evidence="9 12" type="primary">ftsQ</name>
    <name evidence="13" type="ORF">DFR51_2708</name>
    <name evidence="12" type="ORF">SmB9_35300</name>
</gene>
<dbReference type="HAMAP" id="MF_00911">
    <property type="entry name" value="FtsQ_subfam"/>
    <property type="match status" value="1"/>
</dbReference>
<dbReference type="Proteomes" id="UP000276029">
    <property type="component" value="Unassembled WGS sequence"/>
</dbReference>
<accession>A0AAD1D8H6</accession>
<dbReference type="InterPro" id="IPR034746">
    <property type="entry name" value="POTRA"/>
</dbReference>
<dbReference type="InterPro" id="IPR013685">
    <property type="entry name" value="POTRA_FtsQ_type"/>
</dbReference>
<evidence type="ECO:0000313" key="15">
    <source>
        <dbReference type="Proteomes" id="UP000276029"/>
    </source>
</evidence>
<dbReference type="InterPro" id="IPR026579">
    <property type="entry name" value="FtsQ"/>
</dbReference>
<proteinExistence type="inferred from homology"/>
<evidence type="ECO:0000256" key="3">
    <source>
        <dbReference type="ARBA" id="ARBA00022519"/>
    </source>
</evidence>
<evidence type="ECO:0000259" key="11">
    <source>
        <dbReference type="PROSITE" id="PS51779"/>
    </source>
</evidence>
<evidence type="ECO:0000313" key="12">
    <source>
        <dbReference type="EMBL" id="BBE35872.1"/>
    </source>
</evidence>
<dbReference type="EMBL" id="RBWX01000009">
    <property type="protein sequence ID" value="RKS88061.1"/>
    <property type="molecule type" value="Genomic_DNA"/>
</dbReference>
<dbReference type="PANTHER" id="PTHR35851">
    <property type="entry name" value="CELL DIVISION PROTEIN FTSQ"/>
    <property type="match status" value="1"/>
</dbReference>
<keyword evidence="3 9" id="KW-0997">Cell inner membrane</keyword>
<comment type="subcellular location">
    <subcellularLocation>
        <location evidence="9">Cell inner membrane</location>
        <topology evidence="9">Single-pass type II membrane protein</topology>
    </subcellularLocation>
    <subcellularLocation>
        <location evidence="1">Membrane</location>
    </subcellularLocation>
    <text evidence="9">Localizes to the division septum.</text>
</comment>
<evidence type="ECO:0000256" key="1">
    <source>
        <dbReference type="ARBA" id="ARBA00004370"/>
    </source>
</evidence>
<reference evidence="12 14" key="1">
    <citation type="submission" date="2018-06" db="EMBL/GenBank/DDBJ databases">
        <title>Complete Genome Sequence of the Microcystin-Degrading Bacterium Sphingosinicella microcystinivorans Strain B-9.</title>
        <authorList>
            <person name="Jin H."/>
            <person name="Nishizawa T."/>
            <person name="Guo Y."/>
            <person name="Nishizawa A."/>
            <person name="Park H."/>
            <person name="Kato H."/>
            <person name="Tsuji K."/>
            <person name="Harada K."/>
        </authorList>
    </citation>
    <scope>NUCLEOTIDE SEQUENCE [LARGE SCALE GENOMIC DNA]</scope>
    <source>
        <strain evidence="12 14">B9</strain>
    </source>
</reference>
<keyword evidence="2 9" id="KW-1003">Cell membrane</keyword>
<evidence type="ECO:0000256" key="8">
    <source>
        <dbReference type="ARBA" id="ARBA00023306"/>
    </source>
</evidence>
<evidence type="ECO:0000256" key="7">
    <source>
        <dbReference type="ARBA" id="ARBA00023136"/>
    </source>
</evidence>
<dbReference type="PROSITE" id="PS51779">
    <property type="entry name" value="POTRA"/>
    <property type="match status" value="1"/>
</dbReference>
<sequence length="293" mass="32014">MSERITLKRGKRPPLQRAKPPAPRARVKGPKSGRLMAPAVSLGAAGIALFAAWLYQLPDKLWMAAAMGVADAGFEVKNVEVTGLKTMSRLPVYTAALDGASDSMLLVDLDDVRDRLLMLPWVKDASVGRRLPDTLAINITERKPYAIWQYRGQHRLVDTEGAVLPSDDITRYAKLPIVVGKGANTEAANLITLLHDYPAAAKHVAGAVWIGERRWDLKLKSGETLALPDDYAEARAALGNFVRIDRDSGLVDKGFSRFDMRLADRLTVRISQNDKKPTVAQPTTQPAVGGTEI</sequence>
<keyword evidence="7 9" id="KW-0472">Membrane</keyword>
<organism evidence="12 14">
    <name type="scientific">Sphingosinicella microcystinivorans</name>
    <dbReference type="NCBI Taxonomy" id="335406"/>
    <lineage>
        <taxon>Bacteria</taxon>
        <taxon>Pseudomonadati</taxon>
        <taxon>Pseudomonadota</taxon>
        <taxon>Alphaproteobacteria</taxon>
        <taxon>Sphingomonadales</taxon>
        <taxon>Sphingosinicellaceae</taxon>
        <taxon>Sphingosinicella</taxon>
    </lineage>
</organism>
<feature type="transmembrane region" description="Helical" evidence="9">
    <location>
        <begin position="35"/>
        <end position="55"/>
    </location>
</feature>
<keyword evidence="5 9" id="KW-0812">Transmembrane</keyword>
<dbReference type="AlphaFoldDB" id="A0AAD1D8H6"/>
<dbReference type="Gene3D" id="3.10.20.310">
    <property type="entry name" value="membrane protein fhac"/>
    <property type="match status" value="1"/>
</dbReference>
<dbReference type="Pfam" id="PF08478">
    <property type="entry name" value="POTRA_1"/>
    <property type="match status" value="1"/>
</dbReference>
<dbReference type="PANTHER" id="PTHR35851:SF1">
    <property type="entry name" value="CELL DIVISION PROTEIN FTSQ"/>
    <property type="match status" value="1"/>
</dbReference>
<dbReference type="Proteomes" id="UP000275727">
    <property type="component" value="Chromosome"/>
</dbReference>
<feature type="region of interest" description="Disordered" evidence="10">
    <location>
        <begin position="1"/>
        <end position="31"/>
    </location>
</feature>
<dbReference type="GO" id="GO:0032153">
    <property type="term" value="C:cell division site"/>
    <property type="evidence" value="ECO:0007669"/>
    <property type="project" value="UniProtKB-UniRule"/>
</dbReference>
<evidence type="ECO:0000256" key="6">
    <source>
        <dbReference type="ARBA" id="ARBA00022989"/>
    </source>
</evidence>
<name>A0AAD1D8H6_SPHMI</name>
<keyword evidence="6 9" id="KW-1133">Transmembrane helix</keyword>
<dbReference type="GO" id="GO:0005886">
    <property type="term" value="C:plasma membrane"/>
    <property type="evidence" value="ECO:0007669"/>
    <property type="project" value="UniProtKB-SubCell"/>
</dbReference>
<dbReference type="Gene3D" id="3.40.50.11690">
    <property type="entry name" value="Cell division protein FtsQ/DivIB"/>
    <property type="match status" value="1"/>
</dbReference>
<keyword evidence="4 9" id="KW-0132">Cell division</keyword>
<feature type="domain" description="POTRA" evidence="11">
    <location>
        <begin position="74"/>
        <end position="142"/>
    </location>
</feature>
<dbReference type="InterPro" id="IPR005548">
    <property type="entry name" value="Cell_div_FtsQ/DivIB_C"/>
</dbReference>
<evidence type="ECO:0000256" key="5">
    <source>
        <dbReference type="ARBA" id="ARBA00022692"/>
    </source>
</evidence>
<protein>
    <recommendedName>
        <fullName evidence="9">Cell division protein FtsQ</fullName>
    </recommendedName>
</protein>
<comment type="function">
    <text evidence="9">Essential cell division protein.</text>
</comment>
<dbReference type="Pfam" id="PF03799">
    <property type="entry name" value="FtsQ_DivIB_C"/>
    <property type="match status" value="1"/>
</dbReference>
<dbReference type="GO" id="GO:0090529">
    <property type="term" value="P:cell septum assembly"/>
    <property type="evidence" value="ECO:0007669"/>
    <property type="project" value="InterPro"/>
</dbReference>
<reference evidence="13 15" key="2">
    <citation type="submission" date="2018-10" db="EMBL/GenBank/DDBJ databases">
        <title>Genomic Encyclopedia of Type Strains, Phase IV (KMG-IV): sequencing the most valuable type-strain genomes for metagenomic binning, comparative biology and taxonomic classification.</title>
        <authorList>
            <person name="Goeker M."/>
        </authorList>
    </citation>
    <scope>NUCLEOTIDE SEQUENCE [LARGE SCALE GENOMIC DNA]</scope>
    <source>
        <strain evidence="13 15">DSM 19791</strain>
    </source>
</reference>
<keyword evidence="15" id="KW-1185">Reference proteome</keyword>
<comment type="similarity">
    <text evidence="9">Belongs to the FtsQ/DivIB family. FtsQ subfamily.</text>
</comment>
<dbReference type="RefSeq" id="WP_121051987.1">
    <property type="nucleotide sequence ID" value="NZ_AP018711.1"/>
</dbReference>
<evidence type="ECO:0000313" key="13">
    <source>
        <dbReference type="EMBL" id="RKS88061.1"/>
    </source>
</evidence>
<evidence type="ECO:0000313" key="14">
    <source>
        <dbReference type="Proteomes" id="UP000275727"/>
    </source>
</evidence>